<accession>A0A7D8Z799</accession>
<evidence type="ECO:0000259" key="3">
    <source>
        <dbReference type="PROSITE" id="PS50238"/>
    </source>
</evidence>
<keyword evidence="1" id="KW-0343">GTPase activation</keyword>
<feature type="compositionally biased region" description="Polar residues" evidence="2">
    <location>
        <begin position="378"/>
        <end position="395"/>
    </location>
</feature>
<dbReference type="InterPro" id="IPR008936">
    <property type="entry name" value="Rho_GTPase_activation_prot"/>
</dbReference>
<comment type="caution">
    <text evidence="4">The sequence shown here is derived from an EMBL/GenBank/DDBJ whole genome shotgun (WGS) entry which is preliminary data.</text>
</comment>
<dbReference type="Proteomes" id="UP000473826">
    <property type="component" value="Unassembled WGS sequence"/>
</dbReference>
<dbReference type="Pfam" id="PF00620">
    <property type="entry name" value="RhoGAP"/>
    <property type="match status" value="1"/>
</dbReference>
<sequence length="456" mass="50300">MTWWKAFSQRQDKPANQQQQQQQQQPQQSFKSPARTQAPRKVFGAPLSKVLDYAGQGISVNAPDGSTYIWGDIPIVVGKCGAYLKQKTDIEGLFRVSGSEKRMRDLQATFDEAPTYGGDLDWPHTSYSPHDIATIFRRYLTQMPEPVVPHAFYDKFRNASIHELDHAKKLKEYKRIIRQMPKPNRALLLYVLDLLGTTAHVADKNLMTAGNLAVIFQPGILHHPEHDLRPRENALSKDVLEFLIENQQSIVQSLTAPAEVLLTPPQETPGPAVVQPLVSRPKPVQRGDSGYMLPSDSDDEPPPGGYVIIESRGSSRRERPVHLKPPTQTSSSKPSIELLDPSDSDEEAPAGGYVVFENNRGGASGKRTPLGLNLARPRTTTPTSGHAHASTSSPHATGERHGAGLSRSRTALQPADARTNSPKPEGGAMGLLRRRTLPTKRVSDFTARVRRAVREA</sequence>
<feature type="region of interest" description="Disordered" evidence="2">
    <location>
        <begin position="1"/>
        <end position="38"/>
    </location>
</feature>
<dbReference type="SMART" id="SM00324">
    <property type="entry name" value="RhoGAP"/>
    <property type="match status" value="1"/>
</dbReference>
<dbReference type="GO" id="GO:0005096">
    <property type="term" value="F:GTPase activator activity"/>
    <property type="evidence" value="ECO:0007669"/>
    <property type="project" value="UniProtKB-KW"/>
</dbReference>
<evidence type="ECO:0000313" key="4">
    <source>
        <dbReference type="EMBL" id="TXT15604.1"/>
    </source>
</evidence>
<reference evidence="4 5" key="1">
    <citation type="journal article" date="2019" name="PLoS Genet.">
        <title>Convergent evolution of linked mating-type loci in basidiomycete fungi.</title>
        <authorList>
            <person name="Sun S."/>
            <person name="Coelho M.A."/>
            <person name="Heitman J."/>
            <person name="Nowrousian M."/>
        </authorList>
    </citation>
    <scope>NUCLEOTIDE SEQUENCE [LARGE SCALE GENOMIC DNA]</scope>
    <source>
        <strain evidence="4 5">CBS 4282</strain>
    </source>
</reference>
<feature type="compositionally biased region" description="Low complexity" evidence="2">
    <location>
        <begin position="324"/>
        <end position="335"/>
    </location>
</feature>
<dbReference type="GO" id="GO:0007165">
    <property type="term" value="P:signal transduction"/>
    <property type="evidence" value="ECO:0007669"/>
    <property type="project" value="InterPro"/>
</dbReference>
<dbReference type="GO" id="GO:0005938">
    <property type="term" value="C:cell cortex"/>
    <property type="evidence" value="ECO:0007669"/>
    <property type="project" value="TreeGrafter"/>
</dbReference>
<dbReference type="OrthoDB" id="3196451at2759"/>
<feature type="region of interest" description="Disordered" evidence="2">
    <location>
        <begin position="262"/>
        <end position="439"/>
    </location>
</feature>
<dbReference type="Gene3D" id="1.10.555.10">
    <property type="entry name" value="Rho GTPase activation protein"/>
    <property type="match status" value="1"/>
</dbReference>
<feature type="compositionally biased region" description="Low complexity" evidence="2">
    <location>
        <begin position="17"/>
        <end position="28"/>
    </location>
</feature>
<dbReference type="AlphaFoldDB" id="A0A7D8Z799"/>
<keyword evidence="5" id="KW-1185">Reference proteome</keyword>
<dbReference type="PANTHER" id="PTHR15228:SF25">
    <property type="entry name" value="F-BAR DOMAIN-CONTAINING PROTEIN"/>
    <property type="match status" value="1"/>
</dbReference>
<evidence type="ECO:0000256" key="2">
    <source>
        <dbReference type="SAM" id="MobiDB-lite"/>
    </source>
</evidence>
<organism evidence="4 5">
    <name type="scientific">Vanrija humicola</name>
    <name type="common">Yeast</name>
    <name type="synonym">Cryptococcus humicola</name>
    <dbReference type="NCBI Taxonomy" id="5417"/>
    <lineage>
        <taxon>Eukaryota</taxon>
        <taxon>Fungi</taxon>
        <taxon>Dikarya</taxon>
        <taxon>Basidiomycota</taxon>
        <taxon>Agaricomycotina</taxon>
        <taxon>Tremellomycetes</taxon>
        <taxon>Trichosporonales</taxon>
        <taxon>Trichosporonaceae</taxon>
        <taxon>Vanrija</taxon>
    </lineage>
</organism>
<evidence type="ECO:0000256" key="1">
    <source>
        <dbReference type="ARBA" id="ARBA00022468"/>
    </source>
</evidence>
<dbReference type="PROSITE" id="PS50238">
    <property type="entry name" value="RHOGAP"/>
    <property type="match status" value="1"/>
</dbReference>
<evidence type="ECO:0000313" key="5">
    <source>
        <dbReference type="Proteomes" id="UP000473826"/>
    </source>
</evidence>
<dbReference type="InterPro" id="IPR000198">
    <property type="entry name" value="RhoGAP_dom"/>
</dbReference>
<dbReference type="InterPro" id="IPR051025">
    <property type="entry name" value="RhoGAP"/>
</dbReference>
<name>A0A7D8Z799_VANHU</name>
<dbReference type="EMBL" id="QKWK01000001">
    <property type="protein sequence ID" value="TXT15604.1"/>
    <property type="molecule type" value="Genomic_DNA"/>
</dbReference>
<proteinExistence type="predicted"/>
<protein>
    <recommendedName>
        <fullName evidence="3">Rho-GAP domain-containing protein</fullName>
    </recommendedName>
</protein>
<dbReference type="PANTHER" id="PTHR15228">
    <property type="entry name" value="SPERMATHECAL PHYSIOLOGY VARIANT"/>
    <property type="match status" value="1"/>
</dbReference>
<dbReference type="SUPFAM" id="SSF48350">
    <property type="entry name" value="GTPase activation domain, GAP"/>
    <property type="match status" value="1"/>
</dbReference>
<gene>
    <name evidence="4" type="ORF">VHUM_00107</name>
</gene>
<dbReference type="GO" id="GO:0060237">
    <property type="term" value="P:regulation of fungal-type cell wall organization"/>
    <property type="evidence" value="ECO:0007669"/>
    <property type="project" value="TreeGrafter"/>
</dbReference>
<feature type="domain" description="Rho-GAP" evidence="3">
    <location>
        <begin position="45"/>
        <end position="251"/>
    </location>
</feature>